<evidence type="ECO:0000313" key="3">
    <source>
        <dbReference type="Proteomes" id="UP001139648"/>
    </source>
</evidence>
<feature type="region of interest" description="Disordered" evidence="1">
    <location>
        <begin position="58"/>
        <end position="80"/>
    </location>
</feature>
<dbReference type="EMBL" id="JAMZEB010000002">
    <property type="protein sequence ID" value="MCP2358172.1"/>
    <property type="molecule type" value="Genomic_DNA"/>
</dbReference>
<reference evidence="2" key="1">
    <citation type="submission" date="2022-06" db="EMBL/GenBank/DDBJ databases">
        <title>Sequencing the genomes of 1000 actinobacteria strains.</title>
        <authorList>
            <person name="Klenk H.-P."/>
        </authorList>
    </citation>
    <scope>NUCLEOTIDE SEQUENCE</scope>
    <source>
        <strain evidence="2">DSM 46694</strain>
    </source>
</reference>
<dbReference type="Gene3D" id="3.50.50.60">
    <property type="entry name" value="FAD/NAD(P)-binding domain"/>
    <property type="match status" value="1"/>
</dbReference>
<comment type="caution">
    <text evidence="2">The sequence shown here is derived from an EMBL/GenBank/DDBJ whole genome shotgun (WGS) entry which is preliminary data.</text>
</comment>
<accession>A0A9X2GGJ8</accession>
<proteinExistence type="predicted"/>
<evidence type="ECO:0000256" key="1">
    <source>
        <dbReference type="SAM" id="MobiDB-lite"/>
    </source>
</evidence>
<organism evidence="2 3">
    <name type="scientific">Nonomuraea thailandensis</name>
    <dbReference type="NCBI Taxonomy" id="1188745"/>
    <lineage>
        <taxon>Bacteria</taxon>
        <taxon>Bacillati</taxon>
        <taxon>Actinomycetota</taxon>
        <taxon>Actinomycetes</taxon>
        <taxon>Streptosporangiales</taxon>
        <taxon>Streptosporangiaceae</taxon>
        <taxon>Nonomuraea</taxon>
    </lineage>
</organism>
<feature type="compositionally biased region" description="Basic and acidic residues" evidence="1">
    <location>
        <begin position="1"/>
        <end position="10"/>
    </location>
</feature>
<feature type="region of interest" description="Disordered" evidence="1">
    <location>
        <begin position="1"/>
        <end position="21"/>
    </location>
</feature>
<dbReference type="Proteomes" id="UP001139648">
    <property type="component" value="Unassembled WGS sequence"/>
</dbReference>
<keyword evidence="3" id="KW-1185">Reference proteome</keyword>
<gene>
    <name evidence="2" type="ORF">HD597_005192</name>
</gene>
<protein>
    <submittedName>
        <fullName evidence="2">Uncharacterized protein</fullName>
    </submittedName>
</protein>
<dbReference type="InterPro" id="IPR036188">
    <property type="entry name" value="FAD/NAD-bd_sf"/>
</dbReference>
<name>A0A9X2GGJ8_9ACTN</name>
<dbReference type="AlphaFoldDB" id="A0A9X2GGJ8"/>
<evidence type="ECO:0000313" key="2">
    <source>
        <dbReference type="EMBL" id="MCP2358172.1"/>
    </source>
</evidence>
<sequence>MRGVHVEVKRPQAAHRSGRCIPPTQSRIDFGRLDTRYPMLLLVPRNVTEKVLQQRAAELGADPPQRPCGPAWPRTPNPYD</sequence>